<evidence type="ECO:0000313" key="5">
    <source>
        <dbReference type="Proteomes" id="UP001162030"/>
    </source>
</evidence>
<proteinExistence type="predicted"/>
<dbReference type="CDD" id="cd17580">
    <property type="entry name" value="REC_2_DhkD-like"/>
    <property type="match status" value="1"/>
</dbReference>
<dbReference type="Gene3D" id="3.40.50.2300">
    <property type="match status" value="1"/>
</dbReference>
<dbReference type="SUPFAM" id="SSF52172">
    <property type="entry name" value="CheY-like"/>
    <property type="match status" value="1"/>
</dbReference>
<accession>A0ABM9I3D0</accession>
<dbReference type="InterPro" id="IPR050595">
    <property type="entry name" value="Bact_response_regulator"/>
</dbReference>
<dbReference type="PANTHER" id="PTHR44591:SF3">
    <property type="entry name" value="RESPONSE REGULATORY DOMAIN-CONTAINING PROTEIN"/>
    <property type="match status" value="1"/>
</dbReference>
<dbReference type="Proteomes" id="UP001162030">
    <property type="component" value="Chromosome"/>
</dbReference>
<dbReference type="PROSITE" id="PS50110">
    <property type="entry name" value="RESPONSE_REGULATORY"/>
    <property type="match status" value="1"/>
</dbReference>
<evidence type="ECO:0000256" key="2">
    <source>
        <dbReference type="PROSITE-ProRule" id="PRU00169"/>
    </source>
</evidence>
<keyword evidence="5" id="KW-1185">Reference proteome</keyword>
<dbReference type="PANTHER" id="PTHR44591">
    <property type="entry name" value="STRESS RESPONSE REGULATOR PROTEIN 1"/>
    <property type="match status" value="1"/>
</dbReference>
<feature type="modified residue" description="4-aspartylphosphate" evidence="2">
    <location>
        <position position="65"/>
    </location>
</feature>
<keyword evidence="1 2" id="KW-0597">Phosphoprotein</keyword>
<sequence>MTDQDTLYRPGDKSKRILVVDDNTDAVESLALLLELEGHDVRTALNGPAALDLASDFQPDAILLDIGLPGMDGYEVARRLRGRPETSGALIIAITGYGQQEDHALTKAAGFDHHLVKPVDPEELGALLA</sequence>
<feature type="domain" description="Response regulatory" evidence="3">
    <location>
        <begin position="16"/>
        <end position="129"/>
    </location>
</feature>
<reference evidence="4 5" key="1">
    <citation type="submission" date="2023-03" db="EMBL/GenBank/DDBJ databases">
        <authorList>
            <person name="Pearce D."/>
        </authorList>
    </citation>
    <scope>NUCLEOTIDE SEQUENCE [LARGE SCALE GENOMIC DNA]</scope>
    <source>
        <strain evidence="4">Msz</strain>
    </source>
</reference>
<organism evidence="4 5">
    <name type="scientific">Methylocaldum szegediense</name>
    <dbReference type="NCBI Taxonomy" id="73780"/>
    <lineage>
        <taxon>Bacteria</taxon>
        <taxon>Pseudomonadati</taxon>
        <taxon>Pseudomonadota</taxon>
        <taxon>Gammaproteobacteria</taxon>
        <taxon>Methylococcales</taxon>
        <taxon>Methylococcaceae</taxon>
        <taxon>Methylocaldum</taxon>
    </lineage>
</organism>
<dbReference type="Pfam" id="PF00072">
    <property type="entry name" value="Response_reg"/>
    <property type="match status" value="1"/>
</dbReference>
<protein>
    <submittedName>
        <fullName evidence="4">PAS domain-containing protein</fullName>
    </submittedName>
</protein>
<name>A0ABM9I3D0_9GAMM</name>
<gene>
    <name evidence="4" type="ORF">MSZNOR_2747</name>
</gene>
<evidence type="ECO:0000259" key="3">
    <source>
        <dbReference type="PROSITE" id="PS50110"/>
    </source>
</evidence>
<dbReference type="InterPro" id="IPR001789">
    <property type="entry name" value="Sig_transdc_resp-reg_receiver"/>
</dbReference>
<dbReference type="EMBL" id="OX458333">
    <property type="protein sequence ID" value="CAI8863924.1"/>
    <property type="molecule type" value="Genomic_DNA"/>
</dbReference>
<dbReference type="InterPro" id="IPR011006">
    <property type="entry name" value="CheY-like_superfamily"/>
</dbReference>
<dbReference type="SMART" id="SM00448">
    <property type="entry name" value="REC"/>
    <property type="match status" value="1"/>
</dbReference>
<evidence type="ECO:0000256" key="1">
    <source>
        <dbReference type="ARBA" id="ARBA00022553"/>
    </source>
</evidence>
<evidence type="ECO:0000313" key="4">
    <source>
        <dbReference type="EMBL" id="CAI8863924.1"/>
    </source>
</evidence>
<dbReference type="RefSeq" id="WP_026611391.1">
    <property type="nucleotide sequence ID" value="NZ_OX458333.1"/>
</dbReference>